<name>A0A060LY99_9BACI</name>
<dbReference type="AlphaFoldDB" id="A0A060LY99"/>
<proteinExistence type="predicted"/>
<gene>
    <name evidence="2" type="ORF">BleG1_0660</name>
</gene>
<dbReference type="RefSeq" id="WP_158318490.1">
    <property type="nucleotide sequence ID" value="NZ_CP003923.1"/>
</dbReference>
<organism evidence="2 3">
    <name type="scientific">Shouchella lehensis G1</name>
    <dbReference type="NCBI Taxonomy" id="1246626"/>
    <lineage>
        <taxon>Bacteria</taxon>
        <taxon>Bacillati</taxon>
        <taxon>Bacillota</taxon>
        <taxon>Bacilli</taxon>
        <taxon>Bacillales</taxon>
        <taxon>Bacillaceae</taxon>
        <taxon>Shouchella</taxon>
    </lineage>
</organism>
<evidence type="ECO:0000313" key="3">
    <source>
        <dbReference type="Proteomes" id="UP000027142"/>
    </source>
</evidence>
<dbReference type="EMBL" id="CP003923">
    <property type="protein sequence ID" value="AIC93268.1"/>
    <property type="molecule type" value="Genomic_DNA"/>
</dbReference>
<dbReference type="STRING" id="1246626.BleG1_0660"/>
<accession>A0A060LY99</accession>
<protein>
    <submittedName>
        <fullName evidence="2">Uncharacterized protein</fullName>
    </submittedName>
</protein>
<feature type="transmembrane region" description="Helical" evidence="1">
    <location>
        <begin position="34"/>
        <end position="53"/>
    </location>
</feature>
<dbReference type="KEGG" id="ble:BleG1_0660"/>
<keyword evidence="1" id="KW-0812">Transmembrane</keyword>
<keyword evidence="1" id="KW-0472">Membrane</keyword>
<dbReference type="PATRIC" id="fig|1246626.3.peg.658"/>
<keyword evidence="1" id="KW-1133">Transmembrane helix</keyword>
<reference evidence="2 3" key="1">
    <citation type="journal article" date="2014" name="Gene">
        <title>A comparative genomic analysis of the alkalitolerant soil bacterium Bacillus lehensis G1.</title>
        <authorList>
            <person name="Noor Y.M."/>
            <person name="Samsulrizal N.H."/>
            <person name="Jema'on N.A."/>
            <person name="Low K.O."/>
            <person name="Ramli A.N."/>
            <person name="Alias N.I."/>
            <person name="Damis S.I."/>
            <person name="Fuzi S.F."/>
            <person name="Isa M.N."/>
            <person name="Murad A.M."/>
            <person name="Raih M.F."/>
            <person name="Bakar F.D."/>
            <person name="Najimudin N."/>
            <person name="Mahadi N.M."/>
            <person name="Illias R.M."/>
        </authorList>
    </citation>
    <scope>NUCLEOTIDE SEQUENCE [LARGE SCALE GENOMIC DNA]</scope>
    <source>
        <strain evidence="2 3">G1</strain>
    </source>
</reference>
<feature type="transmembrane region" description="Helical" evidence="1">
    <location>
        <begin position="6"/>
        <end position="25"/>
    </location>
</feature>
<dbReference type="HOGENOM" id="CLU_3022381_0_0_9"/>
<evidence type="ECO:0000313" key="2">
    <source>
        <dbReference type="EMBL" id="AIC93268.1"/>
    </source>
</evidence>
<dbReference type="Proteomes" id="UP000027142">
    <property type="component" value="Chromosome"/>
</dbReference>
<evidence type="ECO:0000256" key="1">
    <source>
        <dbReference type="SAM" id="Phobius"/>
    </source>
</evidence>
<keyword evidence="3" id="KW-1185">Reference proteome</keyword>
<sequence>MIIFLLFIVVFVIVFILNGIFDALLKNEGTLKSWFVASTVIAFIITIMASLLLGM</sequence>